<comment type="cofactor">
    <cofactor evidence="1">
        <name>K(+)</name>
        <dbReference type="ChEBI" id="CHEBI:29103"/>
    </cofactor>
</comment>
<feature type="binding site" description="in other chain" evidence="12">
    <location>
        <position position="307"/>
    </location>
    <ligand>
        <name>K(+)</name>
        <dbReference type="ChEBI" id="CHEBI:29103"/>
        <note>ligand shared between two tetrameric partners</note>
    </ligand>
</feature>
<evidence type="ECO:0000256" key="11">
    <source>
        <dbReference type="PIRSR" id="PIRSR000130-3"/>
    </source>
</evidence>
<dbReference type="EMBL" id="LCJR01000001">
    <property type="protein sequence ID" value="KKT82755.1"/>
    <property type="molecule type" value="Genomic_DNA"/>
</dbReference>
<dbReference type="SUPFAM" id="SSF54631">
    <property type="entry name" value="CBS-domain pair"/>
    <property type="match status" value="1"/>
</dbReference>
<keyword evidence="4" id="KW-0332">GMP biosynthesis</keyword>
<dbReference type="GO" id="GO:0003938">
    <property type="term" value="F:IMP dehydrogenase activity"/>
    <property type="evidence" value="ECO:0007669"/>
    <property type="project" value="UniProtKB-EC"/>
</dbReference>
<dbReference type="PROSITE" id="PS51371">
    <property type="entry name" value="CBS"/>
    <property type="match status" value="2"/>
</dbReference>
<dbReference type="PANTHER" id="PTHR11911">
    <property type="entry name" value="INOSINE-5-MONOPHOSPHATE DEHYDROGENASE RELATED"/>
    <property type="match status" value="1"/>
</dbReference>
<keyword evidence="5" id="KW-0658">Purine biosynthesis</keyword>
<comment type="caution">
    <text evidence="15">The sequence shown here is derived from an EMBL/GenBank/DDBJ whole genome shotgun (WGS) entry which is preliminary data.</text>
</comment>
<protein>
    <submittedName>
        <fullName evidence="15">Inosine-5'-monophosphate dehydrogenase</fullName>
    </submittedName>
</protein>
<evidence type="ECO:0000256" key="9">
    <source>
        <dbReference type="ARBA" id="ARBA00023122"/>
    </source>
</evidence>
<keyword evidence="7" id="KW-0560">Oxidoreductase</keyword>
<dbReference type="InterPro" id="IPR001093">
    <property type="entry name" value="IMP_DH_GMPRt"/>
</dbReference>
<evidence type="ECO:0000256" key="4">
    <source>
        <dbReference type="ARBA" id="ARBA00022749"/>
    </source>
</evidence>
<keyword evidence="3" id="KW-0479">Metal-binding</keyword>
<dbReference type="PANTHER" id="PTHR11911:SF111">
    <property type="entry name" value="INOSINE-5'-MONOPHOSPHATE DEHYDROGENASE"/>
    <property type="match status" value="1"/>
</dbReference>
<evidence type="ECO:0000259" key="14">
    <source>
        <dbReference type="PROSITE" id="PS51371"/>
    </source>
</evidence>
<evidence type="ECO:0000256" key="8">
    <source>
        <dbReference type="ARBA" id="ARBA00023027"/>
    </source>
</evidence>
<evidence type="ECO:0000313" key="16">
    <source>
        <dbReference type="Proteomes" id="UP000034032"/>
    </source>
</evidence>
<dbReference type="FunFam" id="3.20.20.70:FF:000424">
    <property type="entry name" value="Inosine-5'-monophosphate dehydrogenase 2"/>
    <property type="match status" value="1"/>
</dbReference>
<dbReference type="InterPro" id="IPR005990">
    <property type="entry name" value="IMP_DH"/>
</dbReference>
<keyword evidence="8 11" id="KW-0520">NAD</keyword>
<dbReference type="AlphaFoldDB" id="A0A0G1KGW7"/>
<comment type="similarity">
    <text evidence="2">Belongs to the IMPDH/GMPR family.</text>
</comment>
<evidence type="ECO:0000256" key="2">
    <source>
        <dbReference type="ARBA" id="ARBA00005502"/>
    </source>
</evidence>
<evidence type="ECO:0000313" key="15">
    <source>
        <dbReference type="EMBL" id="KKT82755.1"/>
    </source>
</evidence>
<feature type="domain" description="CBS" evidence="14">
    <location>
        <begin position="101"/>
        <end position="158"/>
    </location>
</feature>
<comment type="catalytic activity">
    <reaction evidence="10">
        <text>IMP + NAD(+) + H2O = XMP + NADH + H(+)</text>
        <dbReference type="Rhea" id="RHEA:11708"/>
        <dbReference type="ChEBI" id="CHEBI:15377"/>
        <dbReference type="ChEBI" id="CHEBI:15378"/>
        <dbReference type="ChEBI" id="CHEBI:57464"/>
        <dbReference type="ChEBI" id="CHEBI:57540"/>
        <dbReference type="ChEBI" id="CHEBI:57945"/>
        <dbReference type="ChEBI" id="CHEBI:58053"/>
        <dbReference type="EC" id="1.1.1.205"/>
    </reaction>
</comment>
<evidence type="ECO:0000256" key="5">
    <source>
        <dbReference type="ARBA" id="ARBA00022755"/>
    </source>
</evidence>
<evidence type="ECO:0000256" key="13">
    <source>
        <dbReference type="PROSITE-ProRule" id="PRU00703"/>
    </source>
</evidence>
<feature type="binding site" description="in other chain" evidence="12">
    <location>
        <position position="309"/>
    </location>
    <ligand>
        <name>K(+)</name>
        <dbReference type="ChEBI" id="CHEBI:29103"/>
        <note>ligand shared between two tetrameric partners</note>
    </ligand>
</feature>
<feature type="binding site" description="in other chain" evidence="12">
    <location>
        <position position="312"/>
    </location>
    <ligand>
        <name>K(+)</name>
        <dbReference type="ChEBI" id="CHEBI:29103"/>
        <note>ligand shared between two tetrameric partners</note>
    </ligand>
</feature>
<keyword evidence="9 13" id="KW-0129">CBS domain</keyword>
<organism evidence="15 16">
    <name type="scientific">Candidatus Yanofskybacteria bacterium GW2011_GWA2_44_9</name>
    <dbReference type="NCBI Taxonomy" id="1619025"/>
    <lineage>
        <taxon>Bacteria</taxon>
        <taxon>Candidatus Yanofskyibacteriota</taxon>
    </lineage>
</organism>
<evidence type="ECO:0000256" key="3">
    <source>
        <dbReference type="ARBA" id="ARBA00022723"/>
    </source>
</evidence>
<dbReference type="PIRSF" id="PIRSF000130">
    <property type="entry name" value="IMPDH"/>
    <property type="match status" value="1"/>
</dbReference>
<accession>A0A0G1KGW7</accession>
<dbReference type="InterPro" id="IPR046342">
    <property type="entry name" value="CBS_dom_sf"/>
</dbReference>
<proteinExistence type="inferred from homology"/>
<dbReference type="GO" id="GO:0006177">
    <property type="term" value="P:GMP biosynthetic process"/>
    <property type="evidence" value="ECO:0007669"/>
    <property type="project" value="UniProtKB-KW"/>
</dbReference>
<reference evidence="15 16" key="1">
    <citation type="journal article" date="2015" name="Nature">
        <title>rRNA introns, odd ribosomes, and small enigmatic genomes across a large radiation of phyla.</title>
        <authorList>
            <person name="Brown C.T."/>
            <person name="Hug L.A."/>
            <person name="Thomas B.C."/>
            <person name="Sharon I."/>
            <person name="Castelle C.J."/>
            <person name="Singh A."/>
            <person name="Wilkins M.J."/>
            <person name="Williams K.H."/>
            <person name="Banfield J.F."/>
        </authorList>
    </citation>
    <scope>NUCLEOTIDE SEQUENCE [LARGE SCALE GENOMIC DNA]</scope>
</reference>
<dbReference type="CDD" id="cd04601">
    <property type="entry name" value="CBS_pair_IMPDH"/>
    <property type="match status" value="1"/>
</dbReference>
<evidence type="ECO:0000256" key="1">
    <source>
        <dbReference type="ARBA" id="ARBA00001958"/>
    </source>
</evidence>
<dbReference type="SMART" id="SM00116">
    <property type="entry name" value="CBS"/>
    <property type="match status" value="2"/>
</dbReference>
<feature type="domain" description="CBS" evidence="14">
    <location>
        <begin position="160"/>
        <end position="221"/>
    </location>
</feature>
<dbReference type="Proteomes" id="UP000034032">
    <property type="component" value="Unassembled WGS sequence"/>
</dbReference>
<evidence type="ECO:0000256" key="6">
    <source>
        <dbReference type="ARBA" id="ARBA00022958"/>
    </source>
</evidence>
<dbReference type="InterPro" id="IPR013785">
    <property type="entry name" value="Aldolase_TIM"/>
</dbReference>
<dbReference type="PATRIC" id="fig|1619025.3.peg.13"/>
<dbReference type="GO" id="GO:0046872">
    <property type="term" value="F:metal ion binding"/>
    <property type="evidence" value="ECO:0007669"/>
    <property type="project" value="UniProtKB-KW"/>
</dbReference>
<feature type="binding site" evidence="11">
    <location>
        <begin position="305"/>
        <end position="307"/>
    </location>
    <ligand>
        <name>NAD(+)</name>
        <dbReference type="ChEBI" id="CHEBI:57540"/>
    </ligand>
</feature>
<feature type="binding site" evidence="11">
    <location>
        <begin position="255"/>
        <end position="257"/>
    </location>
    <ligand>
        <name>NAD(+)</name>
        <dbReference type="ChEBI" id="CHEBI:57540"/>
    </ligand>
</feature>
<dbReference type="CDD" id="cd00381">
    <property type="entry name" value="IMPDH"/>
    <property type="match status" value="1"/>
</dbReference>
<dbReference type="Pfam" id="PF00478">
    <property type="entry name" value="IMPDH"/>
    <property type="match status" value="1"/>
</dbReference>
<dbReference type="GO" id="GO:0006183">
    <property type="term" value="P:GTP biosynthetic process"/>
    <property type="evidence" value="ECO:0007669"/>
    <property type="project" value="TreeGrafter"/>
</dbReference>
<dbReference type="SMART" id="SM01240">
    <property type="entry name" value="IMPDH"/>
    <property type="match status" value="1"/>
</dbReference>
<dbReference type="InterPro" id="IPR015875">
    <property type="entry name" value="IMP_DH/GMP_Rdtase_CS"/>
</dbReference>
<name>A0A0G1KGW7_9BACT</name>
<dbReference type="Gene3D" id="3.20.20.70">
    <property type="entry name" value="Aldolase class I"/>
    <property type="match status" value="1"/>
</dbReference>
<evidence type="ECO:0000256" key="10">
    <source>
        <dbReference type="ARBA" id="ARBA00048028"/>
    </source>
</evidence>
<dbReference type="SUPFAM" id="SSF51412">
    <property type="entry name" value="Inosine monophosphate dehydrogenase (IMPDH)"/>
    <property type="match status" value="1"/>
</dbReference>
<gene>
    <name evidence="15" type="ORF">UW79_C0001G0011</name>
</gene>
<dbReference type="Pfam" id="PF00571">
    <property type="entry name" value="CBS"/>
    <property type="match status" value="2"/>
</dbReference>
<dbReference type="InterPro" id="IPR000644">
    <property type="entry name" value="CBS_dom"/>
</dbReference>
<sequence>MKSRQDQWLLNQLRGCTFDDFLVPPGWGKAKSRKGISLISRFSEHVSLNVPVVSANMDTITGARMAIAFAREGGIGIIHRYLGIGDQCKKVEEVKRKESSVIENPRSISKGSTIGEARKIMEREKIGCLVVINDSGKLLGLLSSRDVRFASDDQLVAERMKSEKDLITASPDVSFSKARQILDRNRLEKLPLVDKDRKLVGLITSKDIENLGLYPLANKDTNGRLVVGAAVGATGDYIERTAELIKIGADVLIMDIANFQSDVGLEAVKNLRSKFPEAELVVGNIVDPDAVKVYQDLGVNGLKIGLGPGSACTTRFNTNIGVPQAQAIYDCARVSDVPIIADGGIKRDGHIASALLLGAESVMVGGLIAGTDETPGLVFRDSTGRKAKIFRGMASREAMYERLRAEEVDDPYETSSKLSPEGLEKKIEYKGSVIPIIREIAGHLASTVSYLGGMSLQEAREIFMKNPRKHLVKLSLAAQKESWDR</sequence>
<keyword evidence="6 12" id="KW-0630">Potassium</keyword>
<evidence type="ECO:0000256" key="12">
    <source>
        <dbReference type="PIRSR" id="PIRSR000130-4"/>
    </source>
</evidence>
<evidence type="ECO:0000256" key="7">
    <source>
        <dbReference type="ARBA" id="ARBA00023002"/>
    </source>
</evidence>
<dbReference type="PROSITE" id="PS00487">
    <property type="entry name" value="IMP_DH_GMP_RED"/>
    <property type="match status" value="1"/>
</dbReference>